<dbReference type="EMBL" id="NHSD01000111">
    <property type="protein sequence ID" value="MBK5926233.1"/>
    <property type="molecule type" value="Genomic_DNA"/>
</dbReference>
<dbReference type="CDD" id="cd20298">
    <property type="entry name" value="cupin_UAH"/>
    <property type="match status" value="1"/>
</dbReference>
<reference evidence="5" key="1">
    <citation type="submission" date="2017-05" db="EMBL/GenBank/DDBJ databases">
        <authorList>
            <person name="Imhoff J.F."/>
            <person name="Rahn T."/>
            <person name="Kuenzel S."/>
            <person name="Neulinger S.C."/>
        </authorList>
    </citation>
    <scope>NUCLEOTIDE SEQUENCE</scope>
    <source>
        <strain evidence="5">LMG 28126</strain>
    </source>
</reference>
<keyword evidence="5" id="KW-0378">Hydrolase</keyword>
<dbReference type="Proteomes" id="UP000706333">
    <property type="component" value="Unassembled WGS sequence"/>
</dbReference>
<reference evidence="5" key="2">
    <citation type="journal article" date="2020" name="Microorganisms">
        <title>Osmotic Adaptation and Compatible Solute Biosynthesis of Phototrophic Bacteria as Revealed from Genome Analyses.</title>
        <authorList>
            <person name="Imhoff J.F."/>
            <person name="Rahn T."/>
            <person name="Kunzel S."/>
            <person name="Keller A."/>
            <person name="Neulinger S.C."/>
        </authorList>
    </citation>
    <scope>NUCLEOTIDE SEQUENCE</scope>
    <source>
        <strain evidence="5">LMG 28126</strain>
    </source>
</reference>
<dbReference type="GO" id="GO:0000256">
    <property type="term" value="P:allantoin catabolic process"/>
    <property type="evidence" value="ECO:0007669"/>
    <property type="project" value="InterPro"/>
</dbReference>
<dbReference type="SUPFAM" id="SSF51182">
    <property type="entry name" value="RmlC-like cupins"/>
    <property type="match status" value="1"/>
</dbReference>
<dbReference type="Gene3D" id="2.60.120.480">
    <property type="entry name" value="Ureidoglycolate hydrolase"/>
    <property type="match status" value="1"/>
</dbReference>
<dbReference type="GO" id="GO:0004848">
    <property type="term" value="F:ureidoglycolate hydrolase activity"/>
    <property type="evidence" value="ECO:0007669"/>
    <property type="project" value="InterPro"/>
</dbReference>
<accession>A0A934WI62</accession>
<dbReference type="GO" id="GO:0006144">
    <property type="term" value="P:purine nucleobase metabolic process"/>
    <property type="evidence" value="ECO:0007669"/>
    <property type="project" value="UniProtKB-KW"/>
</dbReference>
<sequence>MAERVLRPAPLTAAAFAPFGDVLEATGAPDMVINAGRCGRFHDRARLDFGDGRAGLSLFRADACPLPHVFDLVERHPLGSQAFLPLSDDPFLVIVAEDADGQPGRPRAFLSAPGQGVNLLRGTWHGVLTPLVDATFAVLDRVGDGVNLQEHRYGTPWSVAPP</sequence>
<comment type="subunit">
    <text evidence="1">Homodimer.</text>
</comment>
<protein>
    <submittedName>
        <fullName evidence="5">Ureidoglycolate hydrolase</fullName>
    </submittedName>
</protein>
<dbReference type="InterPro" id="IPR047233">
    <property type="entry name" value="UAH_cupin"/>
</dbReference>
<organism evidence="5 6">
    <name type="scientific">Rhodobaculum claviforme</name>
    <dbReference type="NCBI Taxonomy" id="1549854"/>
    <lineage>
        <taxon>Bacteria</taxon>
        <taxon>Pseudomonadati</taxon>
        <taxon>Pseudomonadota</taxon>
        <taxon>Alphaproteobacteria</taxon>
        <taxon>Rhodobacterales</taxon>
        <taxon>Paracoccaceae</taxon>
        <taxon>Rhodobaculum</taxon>
    </lineage>
</organism>
<dbReference type="PIRSF" id="PIRSF017306">
    <property type="entry name" value="Ureidogly_hydro"/>
    <property type="match status" value="1"/>
</dbReference>
<dbReference type="Pfam" id="PF04115">
    <property type="entry name" value="Ureidogly_lyase"/>
    <property type="match status" value="1"/>
</dbReference>
<evidence type="ECO:0000256" key="2">
    <source>
        <dbReference type="ARBA" id="ARBA00022631"/>
    </source>
</evidence>
<gene>
    <name evidence="5" type="ORF">CCR87_02500</name>
</gene>
<evidence type="ECO:0000256" key="3">
    <source>
        <dbReference type="ARBA" id="ARBA00023239"/>
    </source>
</evidence>
<dbReference type="RefSeq" id="WP_201155848.1">
    <property type="nucleotide sequence ID" value="NZ_NHSD01000111.1"/>
</dbReference>
<dbReference type="NCBIfam" id="NF009932">
    <property type="entry name" value="PRK13395.1"/>
    <property type="match status" value="1"/>
</dbReference>
<keyword evidence="3" id="KW-0456">Lyase</keyword>
<comment type="caution">
    <text evidence="5">The sequence shown here is derived from an EMBL/GenBank/DDBJ whole genome shotgun (WGS) entry which is preliminary data.</text>
</comment>
<dbReference type="PANTHER" id="PTHR21221:SF1">
    <property type="entry name" value="UREIDOGLYCOLATE LYASE"/>
    <property type="match status" value="1"/>
</dbReference>
<dbReference type="InterPro" id="IPR011051">
    <property type="entry name" value="RmlC_Cupin_sf"/>
</dbReference>
<dbReference type="InterPro" id="IPR024060">
    <property type="entry name" value="Ureidoglycolate_lyase_dom_sf"/>
</dbReference>
<evidence type="ECO:0000313" key="6">
    <source>
        <dbReference type="Proteomes" id="UP000706333"/>
    </source>
</evidence>
<name>A0A934WI62_9RHOB</name>
<dbReference type="GO" id="GO:0050385">
    <property type="term" value="F:ureidoglycolate lyase activity"/>
    <property type="evidence" value="ECO:0007669"/>
    <property type="project" value="UniProtKB-EC"/>
</dbReference>
<evidence type="ECO:0000256" key="4">
    <source>
        <dbReference type="ARBA" id="ARBA00047684"/>
    </source>
</evidence>
<evidence type="ECO:0000313" key="5">
    <source>
        <dbReference type="EMBL" id="MBK5926233.1"/>
    </source>
</evidence>
<dbReference type="PANTHER" id="PTHR21221">
    <property type="entry name" value="UREIDOGLYCOLATE HYDROLASE"/>
    <property type="match status" value="1"/>
</dbReference>
<evidence type="ECO:0000256" key="1">
    <source>
        <dbReference type="ARBA" id="ARBA00011738"/>
    </source>
</evidence>
<proteinExistence type="predicted"/>
<dbReference type="InterPro" id="IPR007247">
    <property type="entry name" value="Ureidogly_lyase"/>
</dbReference>
<comment type="catalytic activity">
    <reaction evidence="4">
        <text>(S)-ureidoglycolate = urea + glyoxylate</text>
        <dbReference type="Rhea" id="RHEA:11304"/>
        <dbReference type="ChEBI" id="CHEBI:16199"/>
        <dbReference type="ChEBI" id="CHEBI:36655"/>
        <dbReference type="ChEBI" id="CHEBI:57296"/>
        <dbReference type="EC" id="4.3.2.3"/>
    </reaction>
</comment>
<dbReference type="AlphaFoldDB" id="A0A934WI62"/>
<keyword evidence="6" id="KW-1185">Reference proteome</keyword>
<keyword evidence="2" id="KW-0659">Purine metabolism</keyword>